<dbReference type="PANTHER" id="PTHR37996">
    <property type="entry name" value="B- AND T-LYMPHOCYTE ATTENUATOR"/>
    <property type="match status" value="1"/>
</dbReference>
<feature type="transmembrane region" description="Helical" evidence="2">
    <location>
        <begin position="163"/>
        <end position="188"/>
    </location>
</feature>
<sequence>MKKLTPVKAVLVLFFLYVFCLGSHAQVNRTCYDEIRVKRNTAWRVVEMSTLIMNCPMKHCEPPPTVTWCRLDEDKNTCTPLHENPNVKIWQDEVSNEDNLIISYMEIKKATKNDSGLYRCGVDATTTGHSISVTVTGVDQLENTTHNYNTNSLPGTNGPALEWLPYVFICGGIVTVVMLVMLISFLSLHGCKRSSRSHSIDPTGPSHKTEQIAEAQCPTRRSSARVTPSPSVPRRDRSLRCHPTQSPALSKAAAYDHHHLNETQSLHGLLTLPRAPPTQSSPSNHRSVLLTQSQGSPRDRRPSQVLYAALDHLAPRDAPRTVPKFQPEEEFSEYASIRLS</sequence>
<dbReference type="InterPro" id="IPR013783">
    <property type="entry name" value="Ig-like_fold"/>
</dbReference>
<dbReference type="EMBL" id="JADWDJ010000003">
    <property type="protein sequence ID" value="KAG5282973.1"/>
    <property type="molecule type" value="Genomic_DNA"/>
</dbReference>
<dbReference type="Gene3D" id="2.60.40.10">
    <property type="entry name" value="Immunoglobulins"/>
    <property type="match status" value="1"/>
</dbReference>
<feature type="region of interest" description="Disordered" evidence="1">
    <location>
        <begin position="315"/>
        <end position="340"/>
    </location>
</feature>
<dbReference type="AlphaFoldDB" id="A0AAV6H6Y0"/>
<feature type="compositionally biased region" description="Polar residues" evidence="1">
    <location>
        <begin position="277"/>
        <end position="296"/>
    </location>
</feature>
<evidence type="ECO:0000256" key="3">
    <source>
        <dbReference type="SAM" id="SignalP"/>
    </source>
</evidence>
<evidence type="ECO:0000313" key="6">
    <source>
        <dbReference type="Proteomes" id="UP000823561"/>
    </source>
</evidence>
<feature type="signal peptide" evidence="3">
    <location>
        <begin position="1"/>
        <end position="25"/>
    </location>
</feature>
<feature type="compositionally biased region" description="Polar residues" evidence="1">
    <location>
        <begin position="219"/>
        <end position="229"/>
    </location>
</feature>
<keyword evidence="3" id="KW-0732">Signal</keyword>
<keyword evidence="2" id="KW-0812">Transmembrane</keyword>
<feature type="domain" description="Ig-like" evidence="4">
    <location>
        <begin position="33"/>
        <end position="136"/>
    </location>
</feature>
<dbReference type="InterPro" id="IPR007110">
    <property type="entry name" value="Ig-like_dom"/>
</dbReference>
<gene>
    <name evidence="5" type="ORF">AALO_G00036820</name>
</gene>
<keyword evidence="6" id="KW-1185">Reference proteome</keyword>
<evidence type="ECO:0000256" key="1">
    <source>
        <dbReference type="SAM" id="MobiDB-lite"/>
    </source>
</evidence>
<evidence type="ECO:0000259" key="4">
    <source>
        <dbReference type="PROSITE" id="PS50835"/>
    </source>
</evidence>
<dbReference type="Proteomes" id="UP000823561">
    <property type="component" value="Chromosome 3"/>
</dbReference>
<dbReference type="InterPro" id="IPR036179">
    <property type="entry name" value="Ig-like_dom_sf"/>
</dbReference>
<dbReference type="PROSITE" id="PS50835">
    <property type="entry name" value="IG_LIKE"/>
    <property type="match status" value="1"/>
</dbReference>
<dbReference type="SMART" id="SM00409">
    <property type="entry name" value="IG"/>
    <property type="match status" value="1"/>
</dbReference>
<dbReference type="GO" id="GO:0038023">
    <property type="term" value="F:signaling receptor activity"/>
    <property type="evidence" value="ECO:0007669"/>
    <property type="project" value="InterPro"/>
</dbReference>
<organism evidence="5 6">
    <name type="scientific">Alosa alosa</name>
    <name type="common">allis shad</name>
    <dbReference type="NCBI Taxonomy" id="278164"/>
    <lineage>
        <taxon>Eukaryota</taxon>
        <taxon>Metazoa</taxon>
        <taxon>Chordata</taxon>
        <taxon>Craniata</taxon>
        <taxon>Vertebrata</taxon>
        <taxon>Euteleostomi</taxon>
        <taxon>Actinopterygii</taxon>
        <taxon>Neopterygii</taxon>
        <taxon>Teleostei</taxon>
        <taxon>Clupei</taxon>
        <taxon>Clupeiformes</taxon>
        <taxon>Clupeoidei</taxon>
        <taxon>Clupeidae</taxon>
        <taxon>Alosa</taxon>
    </lineage>
</organism>
<proteinExistence type="predicted"/>
<evidence type="ECO:0000256" key="2">
    <source>
        <dbReference type="SAM" id="Phobius"/>
    </source>
</evidence>
<dbReference type="GO" id="GO:0005886">
    <property type="term" value="C:plasma membrane"/>
    <property type="evidence" value="ECO:0007669"/>
    <property type="project" value="InterPro"/>
</dbReference>
<accession>A0AAV6H6Y0</accession>
<dbReference type="InterPro" id="IPR003599">
    <property type="entry name" value="Ig_sub"/>
</dbReference>
<dbReference type="GO" id="GO:0002768">
    <property type="term" value="P:immune response-regulating cell surface receptor signaling pathway"/>
    <property type="evidence" value="ECO:0007669"/>
    <property type="project" value="InterPro"/>
</dbReference>
<comment type="caution">
    <text evidence="5">The sequence shown here is derived from an EMBL/GenBank/DDBJ whole genome shotgun (WGS) entry which is preliminary data.</text>
</comment>
<keyword evidence="2" id="KW-1133">Transmembrane helix</keyword>
<reference evidence="5" key="1">
    <citation type="submission" date="2020-10" db="EMBL/GenBank/DDBJ databases">
        <title>Chromosome-scale genome assembly of the Allis shad, Alosa alosa.</title>
        <authorList>
            <person name="Margot Z."/>
            <person name="Christophe K."/>
            <person name="Cabau C."/>
            <person name="Louis A."/>
            <person name="Berthelot C."/>
            <person name="Parey E."/>
            <person name="Roest Crollius H."/>
            <person name="Montfort J."/>
            <person name="Robinson-Rechavi M."/>
            <person name="Bucao C."/>
            <person name="Bouchez O."/>
            <person name="Gislard M."/>
            <person name="Lluch J."/>
            <person name="Milhes M."/>
            <person name="Lampietro C."/>
            <person name="Lopez Roques C."/>
            <person name="Donnadieu C."/>
            <person name="Braasch I."/>
            <person name="Desvignes T."/>
            <person name="Postlethwait J."/>
            <person name="Bobe J."/>
            <person name="Guiguen Y."/>
        </authorList>
    </citation>
    <scope>NUCLEOTIDE SEQUENCE</scope>
    <source>
        <strain evidence="5">M-15738</strain>
        <tissue evidence="5">Blood</tissue>
    </source>
</reference>
<protein>
    <recommendedName>
        <fullName evidence="4">Ig-like domain-containing protein</fullName>
    </recommendedName>
</protein>
<dbReference type="InterPro" id="IPR039257">
    <property type="entry name" value="BTLA"/>
</dbReference>
<feature type="region of interest" description="Disordered" evidence="1">
    <location>
        <begin position="271"/>
        <end position="301"/>
    </location>
</feature>
<dbReference type="PANTHER" id="PTHR37996:SF1">
    <property type="entry name" value="B- AND T-LYMPHOCYTE ATTENUATOR"/>
    <property type="match status" value="1"/>
</dbReference>
<feature type="chain" id="PRO_5043843102" description="Ig-like domain-containing protein" evidence="3">
    <location>
        <begin position="26"/>
        <end position="340"/>
    </location>
</feature>
<keyword evidence="2" id="KW-0472">Membrane</keyword>
<dbReference type="SUPFAM" id="SSF48726">
    <property type="entry name" value="Immunoglobulin"/>
    <property type="match status" value="1"/>
</dbReference>
<evidence type="ECO:0000313" key="5">
    <source>
        <dbReference type="EMBL" id="KAG5282973.1"/>
    </source>
</evidence>
<feature type="region of interest" description="Disordered" evidence="1">
    <location>
        <begin position="195"/>
        <end position="251"/>
    </location>
</feature>
<name>A0AAV6H6Y0_9TELE</name>